<keyword evidence="4" id="KW-0804">Transcription</keyword>
<proteinExistence type="inferred from homology"/>
<feature type="domain" description="RNA polymerase sigma factor 70 region 4 type 2" evidence="6">
    <location>
        <begin position="123"/>
        <end position="173"/>
    </location>
</feature>
<evidence type="ECO:0000259" key="5">
    <source>
        <dbReference type="Pfam" id="PF04542"/>
    </source>
</evidence>
<dbReference type="InterPro" id="IPR014284">
    <property type="entry name" value="RNA_pol_sigma-70_dom"/>
</dbReference>
<dbReference type="CDD" id="cd06171">
    <property type="entry name" value="Sigma70_r4"/>
    <property type="match status" value="1"/>
</dbReference>
<gene>
    <name evidence="7" type="ORF">Vau01_008540</name>
</gene>
<dbReference type="GO" id="GO:0016987">
    <property type="term" value="F:sigma factor activity"/>
    <property type="evidence" value="ECO:0007669"/>
    <property type="project" value="UniProtKB-KW"/>
</dbReference>
<dbReference type="NCBIfam" id="TIGR02937">
    <property type="entry name" value="sigma70-ECF"/>
    <property type="match status" value="1"/>
</dbReference>
<dbReference type="GO" id="GO:0006352">
    <property type="term" value="P:DNA-templated transcription initiation"/>
    <property type="evidence" value="ECO:0007669"/>
    <property type="project" value="InterPro"/>
</dbReference>
<dbReference type="InterPro" id="IPR013324">
    <property type="entry name" value="RNA_pol_sigma_r3/r4-like"/>
</dbReference>
<dbReference type="GO" id="GO:0003677">
    <property type="term" value="F:DNA binding"/>
    <property type="evidence" value="ECO:0007669"/>
    <property type="project" value="InterPro"/>
</dbReference>
<dbReference type="InterPro" id="IPR039425">
    <property type="entry name" value="RNA_pol_sigma-70-like"/>
</dbReference>
<dbReference type="Gene3D" id="1.10.1740.10">
    <property type="match status" value="1"/>
</dbReference>
<dbReference type="InterPro" id="IPR013249">
    <property type="entry name" value="RNA_pol_sigma70_r4_t2"/>
</dbReference>
<evidence type="ECO:0000313" key="8">
    <source>
        <dbReference type="Proteomes" id="UP000612585"/>
    </source>
</evidence>
<name>A0A8J4DXH1_9ACTN</name>
<evidence type="ECO:0000256" key="3">
    <source>
        <dbReference type="ARBA" id="ARBA00023082"/>
    </source>
</evidence>
<dbReference type="AlphaFoldDB" id="A0A8J4DXH1"/>
<evidence type="ECO:0000256" key="1">
    <source>
        <dbReference type="ARBA" id="ARBA00010641"/>
    </source>
</evidence>
<dbReference type="InterPro" id="IPR013325">
    <property type="entry name" value="RNA_pol_sigma_r2"/>
</dbReference>
<accession>A0A8J4DXH1</accession>
<keyword evidence="8" id="KW-1185">Reference proteome</keyword>
<dbReference type="Gene3D" id="1.10.10.10">
    <property type="entry name" value="Winged helix-like DNA-binding domain superfamily/Winged helix DNA-binding domain"/>
    <property type="match status" value="1"/>
</dbReference>
<dbReference type="InterPro" id="IPR007627">
    <property type="entry name" value="RNA_pol_sigma70_r2"/>
</dbReference>
<evidence type="ECO:0000313" key="7">
    <source>
        <dbReference type="EMBL" id="GIJ53338.1"/>
    </source>
</evidence>
<evidence type="ECO:0000259" key="6">
    <source>
        <dbReference type="Pfam" id="PF08281"/>
    </source>
</evidence>
<dbReference type="InterPro" id="IPR036388">
    <property type="entry name" value="WH-like_DNA-bd_sf"/>
</dbReference>
<comment type="similarity">
    <text evidence="1">Belongs to the sigma-70 factor family. ECF subfamily.</text>
</comment>
<dbReference type="EMBL" id="BOPG01000006">
    <property type="protein sequence ID" value="GIJ53338.1"/>
    <property type="molecule type" value="Genomic_DNA"/>
</dbReference>
<reference evidence="7" key="1">
    <citation type="submission" date="2021-01" db="EMBL/GenBank/DDBJ databases">
        <title>Whole genome shotgun sequence of Virgisporangium aurantiacum NBRC 16421.</title>
        <authorList>
            <person name="Komaki H."/>
            <person name="Tamura T."/>
        </authorList>
    </citation>
    <scope>NUCLEOTIDE SEQUENCE</scope>
    <source>
        <strain evidence="7">NBRC 16421</strain>
    </source>
</reference>
<evidence type="ECO:0000256" key="2">
    <source>
        <dbReference type="ARBA" id="ARBA00023015"/>
    </source>
</evidence>
<dbReference type="PANTHER" id="PTHR43133">
    <property type="entry name" value="RNA POLYMERASE ECF-TYPE SIGMA FACTO"/>
    <property type="match status" value="1"/>
</dbReference>
<dbReference type="PANTHER" id="PTHR43133:SF62">
    <property type="entry name" value="RNA POLYMERASE SIGMA FACTOR SIGZ"/>
    <property type="match status" value="1"/>
</dbReference>
<feature type="domain" description="RNA polymerase sigma-70 region 2" evidence="5">
    <location>
        <begin position="26"/>
        <end position="91"/>
    </location>
</feature>
<dbReference type="SUPFAM" id="SSF88659">
    <property type="entry name" value="Sigma3 and sigma4 domains of RNA polymerase sigma factors"/>
    <property type="match status" value="1"/>
</dbReference>
<protein>
    <submittedName>
        <fullName evidence="7">RNA polymerase sigma factor SigK</fullName>
    </submittedName>
</protein>
<dbReference type="Pfam" id="PF04542">
    <property type="entry name" value="Sigma70_r2"/>
    <property type="match status" value="1"/>
</dbReference>
<evidence type="ECO:0000256" key="4">
    <source>
        <dbReference type="ARBA" id="ARBA00023163"/>
    </source>
</evidence>
<dbReference type="SUPFAM" id="SSF88946">
    <property type="entry name" value="Sigma2 domain of RNA polymerase sigma factors"/>
    <property type="match status" value="1"/>
</dbReference>
<keyword evidence="2" id="KW-0805">Transcription regulation</keyword>
<keyword evidence="3" id="KW-0731">Sigma factor</keyword>
<comment type="caution">
    <text evidence="7">The sequence shown here is derived from an EMBL/GenBank/DDBJ whole genome shotgun (WGS) entry which is preliminary data.</text>
</comment>
<dbReference type="Proteomes" id="UP000612585">
    <property type="component" value="Unassembled WGS sequence"/>
</dbReference>
<dbReference type="Pfam" id="PF08281">
    <property type="entry name" value="Sigma70_r4_2"/>
    <property type="match status" value="1"/>
</dbReference>
<sequence>MVSVRDDATMREALTAGQSGALADAYDLYAAAVYGIAVRITNDHGAAEDVTQEVFVELWQRPERYDPGQAPLRGWLCMIARRRAIDWRRRQVTRDRYTLLLAGQALPAPNVEEDVEASTMAKLVRAAVHDLPPLYREAIALAYFYGLTYREVAVQLGIPEGTAKYRLRTGLRRIGDSMSSVRAE</sequence>
<organism evidence="7 8">
    <name type="scientific">Virgisporangium aurantiacum</name>
    <dbReference type="NCBI Taxonomy" id="175570"/>
    <lineage>
        <taxon>Bacteria</taxon>
        <taxon>Bacillati</taxon>
        <taxon>Actinomycetota</taxon>
        <taxon>Actinomycetes</taxon>
        <taxon>Micromonosporales</taxon>
        <taxon>Micromonosporaceae</taxon>
        <taxon>Virgisporangium</taxon>
    </lineage>
</organism>